<keyword evidence="1" id="KW-1133">Transmembrane helix</keyword>
<dbReference type="Pfam" id="PF03729">
    <property type="entry name" value="DUF308"/>
    <property type="match status" value="1"/>
</dbReference>
<dbReference type="AlphaFoldDB" id="A0A975YEI7"/>
<dbReference type="InterPro" id="IPR005325">
    <property type="entry name" value="DUF308_memb"/>
</dbReference>
<dbReference type="EMBL" id="CP078073">
    <property type="protein sequence ID" value="QXL86346.1"/>
    <property type="molecule type" value="Genomic_DNA"/>
</dbReference>
<feature type="transmembrane region" description="Helical" evidence="1">
    <location>
        <begin position="133"/>
        <end position="154"/>
    </location>
</feature>
<reference evidence="2 3" key="1">
    <citation type="submission" date="2021-07" db="EMBL/GenBank/DDBJ databases">
        <title>Karlodiniumbacter phycospheric gen. nov., sp. nov., a phycosphere bacterium isolated from karlodinium veneficum.</title>
        <authorList>
            <person name="Peng Y."/>
            <person name="Jiang L."/>
            <person name="Lee J."/>
        </authorList>
    </citation>
    <scope>NUCLEOTIDE SEQUENCE</scope>
    <source>
        <strain evidence="2 3">N5</strain>
    </source>
</reference>
<dbReference type="GO" id="GO:0005886">
    <property type="term" value="C:plasma membrane"/>
    <property type="evidence" value="ECO:0007669"/>
    <property type="project" value="TreeGrafter"/>
</dbReference>
<evidence type="ECO:0000256" key="1">
    <source>
        <dbReference type="SAM" id="Phobius"/>
    </source>
</evidence>
<sequence>MTDKIYRFSDDAPERSFQRMRKGMFWAGVVMIALGVAALAVPWVTSLVVSIFIGWLLAIAGSASMIGSMALRGTGLIGWQALAGLASFVAGLLLLIYPTQGLVALTALVALVLLLTGAAQGAFAFWMRPLPGWIWGLLSALVSIVLGIVILASLPEASAIVLGIFVGIDFLSTGLALVLIARSVA</sequence>
<feature type="transmembrane region" description="Helical" evidence="1">
    <location>
        <begin position="160"/>
        <end position="181"/>
    </location>
</feature>
<dbReference type="PANTHER" id="PTHR34989">
    <property type="entry name" value="PROTEIN HDED"/>
    <property type="match status" value="1"/>
</dbReference>
<feature type="transmembrane region" description="Helical" evidence="1">
    <location>
        <begin position="47"/>
        <end position="69"/>
    </location>
</feature>
<proteinExistence type="predicted"/>
<gene>
    <name evidence="2" type="ORF">KUL25_12770</name>
</gene>
<name>A0A975YEI7_9RHOB</name>
<dbReference type="Proteomes" id="UP000693972">
    <property type="component" value="Unassembled WGS sequence"/>
</dbReference>
<evidence type="ECO:0000313" key="3">
    <source>
        <dbReference type="Proteomes" id="UP000693972"/>
    </source>
</evidence>
<dbReference type="InterPro" id="IPR052712">
    <property type="entry name" value="Acid_resist_chaperone_HdeD"/>
</dbReference>
<feature type="transmembrane region" description="Helical" evidence="1">
    <location>
        <begin position="76"/>
        <end position="97"/>
    </location>
</feature>
<dbReference type="RefSeq" id="WP_257893305.1">
    <property type="nucleotide sequence ID" value="NZ_JAIMBW010000001.1"/>
</dbReference>
<organism evidence="2">
    <name type="scientific">Gymnodinialimonas phycosphaerae</name>
    <dbReference type="NCBI Taxonomy" id="2841589"/>
    <lineage>
        <taxon>Bacteria</taxon>
        <taxon>Pseudomonadati</taxon>
        <taxon>Pseudomonadota</taxon>
        <taxon>Alphaproteobacteria</taxon>
        <taxon>Rhodobacterales</taxon>
        <taxon>Paracoccaceae</taxon>
        <taxon>Gymnodinialimonas</taxon>
    </lineage>
</organism>
<keyword evidence="3" id="KW-1185">Reference proteome</keyword>
<dbReference type="PANTHER" id="PTHR34989:SF1">
    <property type="entry name" value="PROTEIN HDED"/>
    <property type="match status" value="1"/>
</dbReference>
<keyword evidence="1" id="KW-0472">Membrane</keyword>
<protein>
    <submittedName>
        <fullName evidence="2">DUF308 domain-containing protein</fullName>
    </submittedName>
</protein>
<accession>A0A975YEI7</accession>
<evidence type="ECO:0000313" key="2">
    <source>
        <dbReference type="EMBL" id="QXL86346.1"/>
    </source>
</evidence>
<feature type="transmembrane region" description="Helical" evidence="1">
    <location>
        <begin position="23"/>
        <end position="41"/>
    </location>
</feature>
<dbReference type="EMBL" id="JAIMBW010000001">
    <property type="protein sequence ID" value="MBY4893636.1"/>
    <property type="molecule type" value="Genomic_DNA"/>
</dbReference>
<feature type="transmembrane region" description="Helical" evidence="1">
    <location>
        <begin position="103"/>
        <end position="126"/>
    </location>
</feature>
<keyword evidence="1" id="KW-0812">Transmembrane</keyword>